<name>A0A0A9EZG0_ARUDO</name>
<organism evidence="1">
    <name type="scientific">Arundo donax</name>
    <name type="common">Giant reed</name>
    <name type="synonym">Donax arundinaceus</name>
    <dbReference type="NCBI Taxonomy" id="35708"/>
    <lineage>
        <taxon>Eukaryota</taxon>
        <taxon>Viridiplantae</taxon>
        <taxon>Streptophyta</taxon>
        <taxon>Embryophyta</taxon>
        <taxon>Tracheophyta</taxon>
        <taxon>Spermatophyta</taxon>
        <taxon>Magnoliopsida</taxon>
        <taxon>Liliopsida</taxon>
        <taxon>Poales</taxon>
        <taxon>Poaceae</taxon>
        <taxon>PACMAD clade</taxon>
        <taxon>Arundinoideae</taxon>
        <taxon>Arundineae</taxon>
        <taxon>Arundo</taxon>
    </lineage>
</organism>
<dbReference type="EMBL" id="GBRH01194620">
    <property type="protein sequence ID" value="JAE03276.1"/>
    <property type="molecule type" value="Transcribed_RNA"/>
</dbReference>
<reference evidence="1" key="2">
    <citation type="journal article" date="2015" name="Data Brief">
        <title>Shoot transcriptome of the giant reed, Arundo donax.</title>
        <authorList>
            <person name="Barrero R.A."/>
            <person name="Guerrero F.D."/>
            <person name="Moolhuijzen P."/>
            <person name="Goolsby J.A."/>
            <person name="Tidwell J."/>
            <person name="Bellgard S.E."/>
            <person name="Bellgard M.I."/>
        </authorList>
    </citation>
    <scope>NUCLEOTIDE SEQUENCE</scope>
    <source>
        <tissue evidence="1">Shoot tissue taken approximately 20 cm above the soil surface</tissue>
    </source>
</reference>
<evidence type="ECO:0000313" key="1">
    <source>
        <dbReference type="EMBL" id="JAE03276.1"/>
    </source>
</evidence>
<accession>A0A0A9EZG0</accession>
<sequence>MRRPSFPSAASTLSDRAHKSCGQESFRVACLVHRWM</sequence>
<dbReference type="AlphaFoldDB" id="A0A0A9EZG0"/>
<protein>
    <submittedName>
        <fullName evidence="1">Uncharacterized protein</fullName>
    </submittedName>
</protein>
<reference evidence="1" key="1">
    <citation type="submission" date="2014-09" db="EMBL/GenBank/DDBJ databases">
        <authorList>
            <person name="Magalhaes I.L.F."/>
            <person name="Oliveira U."/>
            <person name="Santos F.R."/>
            <person name="Vidigal T.H.D.A."/>
            <person name="Brescovit A.D."/>
            <person name="Santos A.J."/>
        </authorList>
    </citation>
    <scope>NUCLEOTIDE SEQUENCE</scope>
    <source>
        <tissue evidence="1">Shoot tissue taken approximately 20 cm above the soil surface</tissue>
    </source>
</reference>
<proteinExistence type="predicted"/>